<feature type="binding site" evidence="18">
    <location>
        <position position="183"/>
    </location>
    <ligand>
        <name>Zn(2+)</name>
        <dbReference type="ChEBI" id="CHEBI:29105"/>
    </ligand>
</feature>
<dbReference type="Pfam" id="PF24621">
    <property type="entry name" value="DHQS_C"/>
    <property type="match status" value="1"/>
</dbReference>
<dbReference type="InterPro" id="IPR030963">
    <property type="entry name" value="DHQ_synth_fam"/>
</dbReference>
<dbReference type="PIRSF" id="PIRSF001455">
    <property type="entry name" value="DHQ_synth"/>
    <property type="match status" value="1"/>
</dbReference>
<dbReference type="PANTHER" id="PTHR43622:SF7">
    <property type="entry name" value="3-DEHYDROQUINATE SYNTHASE, CHLOROPLASTIC"/>
    <property type="match status" value="1"/>
</dbReference>
<evidence type="ECO:0000256" key="17">
    <source>
        <dbReference type="ARBA" id="ARBA00023285"/>
    </source>
</evidence>
<keyword evidence="16 18" id="KW-0456">Lyase</keyword>
<dbReference type="InterPro" id="IPR030960">
    <property type="entry name" value="DHQS/DOIS_N"/>
</dbReference>
<proteinExistence type="inferred from homology"/>
<protein>
    <recommendedName>
        <fullName evidence="8 18">3-dehydroquinate synthase</fullName>
        <shortName evidence="18">DHQS</shortName>
        <ecNumber evidence="7 18">4.2.3.4</ecNumber>
    </recommendedName>
</protein>
<evidence type="ECO:0000259" key="20">
    <source>
        <dbReference type="Pfam" id="PF24621"/>
    </source>
</evidence>
<evidence type="ECO:0000256" key="9">
    <source>
        <dbReference type="ARBA" id="ARBA00022490"/>
    </source>
</evidence>
<evidence type="ECO:0000256" key="11">
    <source>
        <dbReference type="ARBA" id="ARBA00022723"/>
    </source>
</evidence>
<dbReference type="GO" id="GO:0009423">
    <property type="term" value="P:chorismate biosynthetic process"/>
    <property type="evidence" value="ECO:0007669"/>
    <property type="project" value="UniProtKB-UniRule"/>
</dbReference>
<comment type="function">
    <text evidence="3 18">Catalyzes the conversion of 3-deoxy-D-arabino-heptulosonate 7-phosphate (DAHP) to dehydroquinate (DHQ).</text>
</comment>
<dbReference type="CDD" id="cd08195">
    <property type="entry name" value="DHQS"/>
    <property type="match status" value="1"/>
</dbReference>
<dbReference type="EMBL" id="CP101717">
    <property type="protein sequence ID" value="WLD57896.1"/>
    <property type="molecule type" value="Genomic_DNA"/>
</dbReference>
<dbReference type="Gene3D" id="1.20.1090.10">
    <property type="entry name" value="Dehydroquinate synthase-like - alpha domain"/>
    <property type="match status" value="1"/>
</dbReference>
<dbReference type="FunFam" id="3.40.50.1970:FF:000001">
    <property type="entry name" value="3-dehydroquinate synthase"/>
    <property type="match status" value="1"/>
</dbReference>
<feature type="domain" description="3-dehydroquinate synthase C-terminal" evidence="20">
    <location>
        <begin position="180"/>
        <end position="324"/>
    </location>
</feature>
<comment type="similarity">
    <text evidence="6 18">Belongs to the sugar phosphate cyclases superfamily. Dehydroquinate synthase family.</text>
</comment>
<comment type="catalytic activity">
    <reaction evidence="1 18">
        <text>7-phospho-2-dehydro-3-deoxy-D-arabino-heptonate = 3-dehydroquinate + phosphate</text>
        <dbReference type="Rhea" id="RHEA:21968"/>
        <dbReference type="ChEBI" id="CHEBI:32364"/>
        <dbReference type="ChEBI" id="CHEBI:43474"/>
        <dbReference type="ChEBI" id="CHEBI:58394"/>
        <dbReference type="EC" id="4.2.3.4"/>
    </reaction>
</comment>
<gene>
    <name evidence="18 21" type="primary">aroB</name>
    <name evidence="21" type="ORF">NFC81_14450</name>
</gene>
<organism evidence="21">
    <name type="scientific">Salinispirillum sp. LH 10-3-1</name>
    <dbReference type="NCBI Taxonomy" id="2952525"/>
    <lineage>
        <taxon>Bacteria</taxon>
        <taxon>Pseudomonadati</taxon>
        <taxon>Pseudomonadota</taxon>
        <taxon>Gammaproteobacteria</taxon>
        <taxon>Oceanospirillales</taxon>
        <taxon>Saccharospirillaceae</taxon>
        <taxon>Salinispirillum</taxon>
    </lineage>
</organism>
<keyword evidence="17 18" id="KW-0170">Cobalt</keyword>
<feature type="binding site" evidence="18">
    <location>
        <position position="263"/>
    </location>
    <ligand>
        <name>Zn(2+)</name>
        <dbReference type="ChEBI" id="CHEBI:29105"/>
    </ligand>
</feature>
<feature type="binding site" evidence="18">
    <location>
        <begin position="104"/>
        <end position="108"/>
    </location>
    <ligand>
        <name>NAD(+)</name>
        <dbReference type="ChEBI" id="CHEBI:57540"/>
    </ligand>
</feature>
<dbReference type="GO" id="GO:0003856">
    <property type="term" value="F:3-dehydroquinate synthase activity"/>
    <property type="evidence" value="ECO:0007669"/>
    <property type="project" value="UniProtKB-UniRule"/>
</dbReference>
<dbReference type="PANTHER" id="PTHR43622">
    <property type="entry name" value="3-DEHYDROQUINATE SYNTHASE"/>
    <property type="match status" value="1"/>
</dbReference>
<sequence>MKTLNLRLPTHEYDIHIGRDLLHQLELIRPHLTSEVMIVTNDTIAPIYLSAVQSVLADSVPRLHSVVLPDGEMHKTLDVLNQIYTALLEHNFSRRCTLIALGGGVIGDMTGYAAASYQRGVKFIQMPTTLLSQVDSSVGGKTGVNHALGKNMIGAFKQPELVLIDTKTLNTLPDREFAAGLAEVLKYGLIADADFFAWLEQHWTDLLERDETLLTEAIYRSCALKAAVVIEDETEQGRRAILNLGHTFGHAIETFTGYGQWLHGEAVATGLLMATYMSALLGDVPHTLVERLNTLLLQAGLPIQSPEGMTRDDYIALMARDKKVDAGQLRLVLLKDLGHAIVTGEFPVETLYQTIDHYQS</sequence>
<name>A0AB38YEX9_9GAMM</name>
<dbReference type="EC" id="4.2.3.4" evidence="7 18"/>
<dbReference type="AlphaFoldDB" id="A0AB38YEX9"/>
<dbReference type="GO" id="GO:0046872">
    <property type="term" value="F:metal ion binding"/>
    <property type="evidence" value="ECO:0007669"/>
    <property type="project" value="UniProtKB-KW"/>
</dbReference>
<feature type="domain" description="3-dehydroquinate synthase N-terminal" evidence="19">
    <location>
        <begin position="66"/>
        <end position="178"/>
    </location>
</feature>
<dbReference type="RefSeq" id="WP_304995179.1">
    <property type="nucleotide sequence ID" value="NZ_CP101717.1"/>
</dbReference>
<evidence type="ECO:0000256" key="4">
    <source>
        <dbReference type="ARBA" id="ARBA00004496"/>
    </source>
</evidence>
<feature type="binding site" evidence="18">
    <location>
        <position position="141"/>
    </location>
    <ligand>
        <name>NAD(+)</name>
        <dbReference type="ChEBI" id="CHEBI:57540"/>
    </ligand>
</feature>
<dbReference type="GO" id="GO:0000166">
    <property type="term" value="F:nucleotide binding"/>
    <property type="evidence" value="ECO:0007669"/>
    <property type="project" value="UniProtKB-KW"/>
</dbReference>
<keyword evidence="11 18" id="KW-0479">Metal-binding</keyword>
<comment type="subcellular location">
    <subcellularLocation>
        <location evidence="4 18">Cytoplasm</location>
    </subcellularLocation>
</comment>
<evidence type="ECO:0000313" key="21">
    <source>
        <dbReference type="EMBL" id="WLD57896.1"/>
    </source>
</evidence>
<dbReference type="Gene3D" id="3.40.50.1970">
    <property type="match status" value="1"/>
</dbReference>
<keyword evidence="12 18" id="KW-0547">Nucleotide-binding</keyword>
<dbReference type="InterPro" id="IPR050071">
    <property type="entry name" value="Dehydroquinate_synthase"/>
</dbReference>
<evidence type="ECO:0000256" key="13">
    <source>
        <dbReference type="ARBA" id="ARBA00022833"/>
    </source>
</evidence>
<dbReference type="GO" id="GO:0009073">
    <property type="term" value="P:aromatic amino acid family biosynthetic process"/>
    <property type="evidence" value="ECO:0007669"/>
    <property type="project" value="UniProtKB-KW"/>
</dbReference>
<evidence type="ECO:0000256" key="7">
    <source>
        <dbReference type="ARBA" id="ARBA00013031"/>
    </source>
</evidence>
<evidence type="ECO:0000256" key="8">
    <source>
        <dbReference type="ARBA" id="ARBA00017684"/>
    </source>
</evidence>
<dbReference type="GO" id="GO:0005737">
    <property type="term" value="C:cytoplasm"/>
    <property type="evidence" value="ECO:0007669"/>
    <property type="project" value="UniProtKB-SubCell"/>
</dbReference>
<comment type="cofactor">
    <cofactor evidence="2 18">
        <name>NAD(+)</name>
        <dbReference type="ChEBI" id="CHEBI:57540"/>
    </cofactor>
</comment>
<dbReference type="Pfam" id="PF01761">
    <property type="entry name" value="DHQ_synthase"/>
    <property type="match status" value="1"/>
</dbReference>
<feature type="binding site" evidence="18">
    <location>
        <begin position="168"/>
        <end position="171"/>
    </location>
    <ligand>
        <name>NAD(+)</name>
        <dbReference type="ChEBI" id="CHEBI:57540"/>
    </ligand>
</feature>
<keyword evidence="14 18" id="KW-0520">NAD</keyword>
<evidence type="ECO:0000256" key="10">
    <source>
        <dbReference type="ARBA" id="ARBA00022605"/>
    </source>
</evidence>
<accession>A0AB38YEX9</accession>
<comment type="cofactor">
    <cofactor evidence="18">
        <name>Co(2+)</name>
        <dbReference type="ChEBI" id="CHEBI:48828"/>
    </cofactor>
    <cofactor evidence="18">
        <name>Zn(2+)</name>
        <dbReference type="ChEBI" id="CHEBI:29105"/>
    </cofactor>
    <text evidence="18">Binds 1 divalent metal cation per subunit. Can use either Co(2+) or Zn(2+).</text>
</comment>
<dbReference type="NCBIfam" id="TIGR01357">
    <property type="entry name" value="aroB"/>
    <property type="match status" value="1"/>
</dbReference>
<evidence type="ECO:0000256" key="5">
    <source>
        <dbReference type="ARBA" id="ARBA00004661"/>
    </source>
</evidence>
<comment type="pathway">
    <text evidence="5 18">Metabolic intermediate biosynthesis; chorismate biosynthesis; chorismate from D-erythrose 4-phosphate and phosphoenolpyruvate: step 2/7.</text>
</comment>
<reference evidence="21" key="1">
    <citation type="submission" date="2022-07" db="EMBL/GenBank/DDBJ databases">
        <title>Complete genome sequence of Salinispirillum sp. LH10-3-1 capable of multiple carbohydrate inversion isolated from a soda lake.</title>
        <authorList>
            <person name="Liu J."/>
            <person name="Zhai Y."/>
            <person name="Zhang H."/>
            <person name="Yang H."/>
            <person name="Qu J."/>
            <person name="Li J."/>
        </authorList>
    </citation>
    <scope>NUCLEOTIDE SEQUENCE</scope>
    <source>
        <strain evidence="21">LH 10-3-1</strain>
    </source>
</reference>
<evidence type="ECO:0000256" key="15">
    <source>
        <dbReference type="ARBA" id="ARBA00023141"/>
    </source>
</evidence>
<feature type="binding site" evidence="18">
    <location>
        <begin position="70"/>
        <end position="75"/>
    </location>
    <ligand>
        <name>NAD(+)</name>
        <dbReference type="ChEBI" id="CHEBI:57540"/>
    </ligand>
</feature>
<feature type="binding site" evidence="18">
    <location>
        <position position="246"/>
    </location>
    <ligand>
        <name>Zn(2+)</name>
        <dbReference type="ChEBI" id="CHEBI:29105"/>
    </ligand>
</feature>
<dbReference type="HAMAP" id="MF_00110">
    <property type="entry name" value="DHQ_synthase"/>
    <property type="match status" value="1"/>
</dbReference>
<evidence type="ECO:0000256" key="12">
    <source>
        <dbReference type="ARBA" id="ARBA00022741"/>
    </source>
</evidence>
<keyword evidence="15 18" id="KW-0057">Aromatic amino acid biosynthesis</keyword>
<evidence type="ECO:0000256" key="14">
    <source>
        <dbReference type="ARBA" id="ARBA00023027"/>
    </source>
</evidence>
<dbReference type="GO" id="GO:0008652">
    <property type="term" value="P:amino acid biosynthetic process"/>
    <property type="evidence" value="ECO:0007669"/>
    <property type="project" value="UniProtKB-KW"/>
</dbReference>
<evidence type="ECO:0000256" key="3">
    <source>
        <dbReference type="ARBA" id="ARBA00003485"/>
    </source>
</evidence>
<feature type="binding site" evidence="18">
    <location>
        <begin position="128"/>
        <end position="129"/>
    </location>
    <ligand>
        <name>NAD(+)</name>
        <dbReference type="ChEBI" id="CHEBI:57540"/>
    </ligand>
</feature>
<feature type="binding site" evidence="18">
    <location>
        <position position="150"/>
    </location>
    <ligand>
        <name>NAD(+)</name>
        <dbReference type="ChEBI" id="CHEBI:57540"/>
    </ligand>
</feature>
<keyword evidence="9 18" id="KW-0963">Cytoplasm</keyword>
<dbReference type="SUPFAM" id="SSF56796">
    <property type="entry name" value="Dehydroquinate synthase-like"/>
    <property type="match status" value="1"/>
</dbReference>
<dbReference type="InterPro" id="IPR016037">
    <property type="entry name" value="DHQ_synth_AroB"/>
</dbReference>
<evidence type="ECO:0000256" key="2">
    <source>
        <dbReference type="ARBA" id="ARBA00001911"/>
    </source>
</evidence>
<evidence type="ECO:0000256" key="16">
    <source>
        <dbReference type="ARBA" id="ARBA00023239"/>
    </source>
</evidence>
<evidence type="ECO:0000256" key="6">
    <source>
        <dbReference type="ARBA" id="ARBA00005412"/>
    </source>
</evidence>
<dbReference type="InterPro" id="IPR056179">
    <property type="entry name" value="DHQS_C"/>
</dbReference>
<evidence type="ECO:0000259" key="19">
    <source>
        <dbReference type="Pfam" id="PF01761"/>
    </source>
</evidence>
<evidence type="ECO:0000256" key="1">
    <source>
        <dbReference type="ARBA" id="ARBA00001393"/>
    </source>
</evidence>
<evidence type="ECO:0000256" key="18">
    <source>
        <dbReference type="HAMAP-Rule" id="MF_00110"/>
    </source>
</evidence>
<keyword evidence="13 18" id="KW-0862">Zinc</keyword>
<keyword evidence="10 18" id="KW-0028">Amino-acid biosynthesis</keyword>